<proteinExistence type="predicted"/>
<evidence type="ECO:0000313" key="2">
    <source>
        <dbReference type="Proteomes" id="UP000194204"/>
    </source>
</evidence>
<dbReference type="AlphaFoldDB" id="A0A1Y2SL13"/>
<dbReference type="OrthoDB" id="6614981at2"/>
<reference evidence="1 2" key="1">
    <citation type="submission" date="2017-01" db="EMBL/GenBank/DDBJ databases">
        <title>Deconstructing symbiosis and pathogenesis requirements using a combined genomic-metabolomic approach.</title>
        <authorList>
            <person name="Tobias N.J."/>
            <person name="Wolff H."/>
            <person name="Djahanschiri B."/>
            <person name="Ebersberger I."/>
            <person name="Bode H.B."/>
        </authorList>
    </citation>
    <scope>NUCLEOTIDE SEQUENCE [LARGE SCALE GENOMIC DNA]</scope>
    <source>
        <strain evidence="1 2">DSM 4764</strain>
    </source>
</reference>
<protein>
    <submittedName>
        <fullName evidence="1">Uncharacterized protein</fullName>
    </submittedName>
</protein>
<dbReference type="RefSeq" id="WP_086113058.1">
    <property type="nucleotide sequence ID" value="NZ_CAWNHF010000090.1"/>
</dbReference>
<name>A0A1Y2SL13_9GAMM</name>
<sequence length="220" mass="25167">MFNTTGLSTTDTLPYRMALVVNSNEHIIAGFVDGVLSVPINLGYLAYDMLDTDSKYEKDNDKIRLMYLIKNGGANKESIYEIISTVLDKYISSLSDEQKEKLWEKIIAQQLGKIGANSLIFGHMNKVLISRIVSRMIFSISMSFLLTAGAMQSRAVYSSRELLVRNPKLYWELRSKGDLDLLYVFVESYVKPFEEAENLKKVNQVMFDQVFEQFLPMVKD</sequence>
<evidence type="ECO:0000313" key="1">
    <source>
        <dbReference type="EMBL" id="OTA19454.1"/>
    </source>
</evidence>
<comment type="caution">
    <text evidence="1">The sequence shown here is derived from an EMBL/GenBank/DDBJ whole genome shotgun (WGS) entry which is preliminary data.</text>
</comment>
<keyword evidence="2" id="KW-1185">Reference proteome</keyword>
<accession>A0A1Y2SL13</accession>
<organism evidence="1 2">
    <name type="scientific">Xenorhabdus beddingii</name>
    <dbReference type="NCBI Taxonomy" id="40578"/>
    <lineage>
        <taxon>Bacteria</taxon>
        <taxon>Pseudomonadati</taxon>
        <taxon>Pseudomonadota</taxon>
        <taxon>Gammaproteobacteria</taxon>
        <taxon>Enterobacterales</taxon>
        <taxon>Morganellaceae</taxon>
        <taxon>Xenorhabdus</taxon>
    </lineage>
</organism>
<dbReference type="Proteomes" id="UP000194204">
    <property type="component" value="Unassembled WGS sequence"/>
</dbReference>
<dbReference type="STRING" id="40578.Xbed_02308"/>
<dbReference type="EMBL" id="MUBK01000018">
    <property type="protein sequence ID" value="OTA19454.1"/>
    <property type="molecule type" value="Genomic_DNA"/>
</dbReference>
<gene>
    <name evidence="1" type="ORF">Xbed_02308</name>
</gene>